<name>A0A318XMH2_9FIRM</name>
<dbReference type="AlphaFoldDB" id="A0A318XMH2"/>
<dbReference type="InterPro" id="IPR023750">
    <property type="entry name" value="RbsD-like_sf"/>
</dbReference>
<dbReference type="SUPFAM" id="SSF102546">
    <property type="entry name" value="RbsD-like"/>
    <property type="match status" value="1"/>
</dbReference>
<evidence type="ECO:0000256" key="2">
    <source>
        <dbReference type="ARBA" id="ARBA00023235"/>
    </source>
</evidence>
<dbReference type="GO" id="GO:0042806">
    <property type="term" value="F:fucose binding"/>
    <property type="evidence" value="ECO:0007669"/>
    <property type="project" value="TreeGrafter"/>
</dbReference>
<protein>
    <submittedName>
        <fullName evidence="4">L-fucose mutarotase</fullName>
    </submittedName>
</protein>
<dbReference type="Gene3D" id="3.40.1650.10">
    <property type="entry name" value="RbsD-like domain"/>
    <property type="match status" value="1"/>
</dbReference>
<comment type="caution">
    <text evidence="4">The sequence shown here is derived from an EMBL/GenBank/DDBJ whole genome shotgun (WGS) entry which is preliminary data.</text>
</comment>
<proteinExistence type="predicted"/>
<dbReference type="PANTHER" id="PTHR31690:SF4">
    <property type="entry name" value="FUCOSE MUTAROTASE"/>
    <property type="match status" value="1"/>
</dbReference>
<dbReference type="GO" id="GO:0006004">
    <property type="term" value="P:fucose metabolic process"/>
    <property type="evidence" value="ECO:0007669"/>
    <property type="project" value="TreeGrafter"/>
</dbReference>
<dbReference type="RefSeq" id="WP_110461708.1">
    <property type="nucleotide sequence ID" value="NZ_QKMR01000008.1"/>
</dbReference>
<dbReference type="Pfam" id="PF05025">
    <property type="entry name" value="RbsD_FucU"/>
    <property type="match status" value="1"/>
</dbReference>
<dbReference type="OrthoDB" id="9805009at2"/>
<keyword evidence="5" id="KW-1185">Reference proteome</keyword>
<evidence type="ECO:0000313" key="5">
    <source>
        <dbReference type="Proteomes" id="UP000248132"/>
    </source>
</evidence>
<gene>
    <name evidence="4" type="ORF">LY28_01666</name>
</gene>
<dbReference type="InterPro" id="IPR007721">
    <property type="entry name" value="RbsD_FucU"/>
</dbReference>
<dbReference type="GO" id="GO:0036373">
    <property type="term" value="F:L-fucose mutarotase activity"/>
    <property type="evidence" value="ECO:0007669"/>
    <property type="project" value="UniProtKB-EC"/>
</dbReference>
<keyword evidence="2" id="KW-0413">Isomerase</keyword>
<reference evidence="4 5" key="1">
    <citation type="submission" date="2018-06" db="EMBL/GenBank/DDBJ databases">
        <title>Genomic Encyclopedia of Type Strains, Phase I: the one thousand microbial genomes (KMG-I) project.</title>
        <authorList>
            <person name="Kyrpides N."/>
        </authorList>
    </citation>
    <scope>NUCLEOTIDE SEQUENCE [LARGE SCALE GENOMIC DNA]</scope>
    <source>
        <strain evidence="4 5">DSM 19573</strain>
    </source>
</reference>
<dbReference type="EMBL" id="QKMR01000008">
    <property type="protein sequence ID" value="PYG87956.1"/>
    <property type="molecule type" value="Genomic_DNA"/>
</dbReference>
<organism evidence="4 5">
    <name type="scientific">Ruminiclostridium sufflavum DSM 19573</name>
    <dbReference type="NCBI Taxonomy" id="1121337"/>
    <lineage>
        <taxon>Bacteria</taxon>
        <taxon>Bacillati</taxon>
        <taxon>Bacillota</taxon>
        <taxon>Clostridia</taxon>
        <taxon>Eubacteriales</taxon>
        <taxon>Oscillospiraceae</taxon>
        <taxon>Ruminiclostridium</taxon>
    </lineage>
</organism>
<dbReference type="Proteomes" id="UP000248132">
    <property type="component" value="Unassembled WGS sequence"/>
</dbReference>
<comment type="catalytic activity">
    <reaction evidence="1">
        <text>beta-D-ribopyranose = beta-D-ribofuranose</text>
        <dbReference type="Rhea" id="RHEA:25432"/>
        <dbReference type="ChEBI" id="CHEBI:27476"/>
        <dbReference type="ChEBI" id="CHEBI:47002"/>
        <dbReference type="EC" id="5.4.99.62"/>
    </reaction>
</comment>
<evidence type="ECO:0000256" key="3">
    <source>
        <dbReference type="ARBA" id="ARBA00036324"/>
    </source>
</evidence>
<evidence type="ECO:0000256" key="1">
    <source>
        <dbReference type="ARBA" id="ARBA00000223"/>
    </source>
</evidence>
<dbReference type="PANTHER" id="PTHR31690">
    <property type="entry name" value="FUCOSE MUTAROTASE"/>
    <property type="match status" value="1"/>
</dbReference>
<comment type="catalytic activity">
    <reaction evidence="3">
        <text>alpha-L-fucose = beta-L-fucose</text>
        <dbReference type="Rhea" id="RHEA:25580"/>
        <dbReference type="ChEBI" id="CHEBI:42548"/>
        <dbReference type="ChEBI" id="CHEBI:42589"/>
        <dbReference type="EC" id="5.1.3.29"/>
    </reaction>
</comment>
<accession>A0A318XMH2</accession>
<sequence length="139" mass="14926">MLKTACINPELTGFLAACGHGDKILIADGNYPLESNTCDTTHKIYLGLTHGIPAVTQVLKVISDTVAIEAAEVMLPESGKEPEVFSEFRKLLPNGLSLGNLSRYEFYEACSQSNIKIAIATGEQRTFANILLTIGVVGL</sequence>
<dbReference type="GO" id="GO:0062193">
    <property type="term" value="F:D-ribose pyranase activity"/>
    <property type="evidence" value="ECO:0007669"/>
    <property type="project" value="UniProtKB-EC"/>
</dbReference>
<evidence type="ECO:0000313" key="4">
    <source>
        <dbReference type="EMBL" id="PYG87956.1"/>
    </source>
</evidence>
<dbReference type="InterPro" id="IPR050443">
    <property type="entry name" value="RbsD/FucU_mutarotase"/>
</dbReference>